<sequence length="159" mass="17838">MDKGIMLLSYPCNNFLKIYAMFLKFADDLDNLTGGSSSLGGQLSQWAHFDDDRPWHKEAYFPTHRSLRQAIGVFDRVELFQEIHVRVGTFVLQASKDAHNQMLELQSQSTQEGNQPLSRNEICDQVLSRQPGYSKGLGWGPKLKACKTMSASSSSMSCS</sequence>
<evidence type="ECO:0000313" key="2">
    <source>
        <dbReference type="EMBL" id="TYK05252.1"/>
    </source>
</evidence>
<reference evidence="3 4" key="1">
    <citation type="submission" date="2019-08" db="EMBL/GenBank/DDBJ databases">
        <title>Draft genome sequences of two oriental melons (Cucumis melo L. var makuwa).</title>
        <authorList>
            <person name="Kwon S.-Y."/>
        </authorList>
    </citation>
    <scope>NUCLEOTIDE SEQUENCE [LARGE SCALE GENOMIC DNA]</scope>
    <source>
        <strain evidence="4">cv. Chang Bougi</strain>
        <strain evidence="3">cv. SW 3</strain>
        <tissue evidence="2">Leaf</tissue>
    </source>
</reference>
<accession>A0A5D3C249</accession>
<comment type="caution">
    <text evidence="2">The sequence shown here is derived from an EMBL/GenBank/DDBJ whole genome shotgun (WGS) entry which is preliminary data.</text>
</comment>
<dbReference type="AlphaFoldDB" id="A0A5D3C249"/>
<dbReference type="OrthoDB" id="1921870at2759"/>
<dbReference type="EMBL" id="SSTE01007677">
    <property type="protein sequence ID" value="KAA0056246.1"/>
    <property type="molecule type" value="Genomic_DNA"/>
</dbReference>
<dbReference type="EMBL" id="SSTD01013924">
    <property type="protein sequence ID" value="TYK05252.1"/>
    <property type="molecule type" value="Genomic_DNA"/>
</dbReference>
<gene>
    <name evidence="2" type="ORF">E5676_scaffold108G00660</name>
    <name evidence="1" type="ORF">E6C27_scaffold226G00100</name>
</gene>
<proteinExistence type="predicted"/>
<evidence type="ECO:0000313" key="3">
    <source>
        <dbReference type="Proteomes" id="UP000321393"/>
    </source>
</evidence>
<dbReference type="Proteomes" id="UP000321393">
    <property type="component" value="Unassembled WGS sequence"/>
</dbReference>
<organism evidence="2 4">
    <name type="scientific">Cucumis melo var. makuwa</name>
    <name type="common">Oriental melon</name>
    <dbReference type="NCBI Taxonomy" id="1194695"/>
    <lineage>
        <taxon>Eukaryota</taxon>
        <taxon>Viridiplantae</taxon>
        <taxon>Streptophyta</taxon>
        <taxon>Embryophyta</taxon>
        <taxon>Tracheophyta</taxon>
        <taxon>Spermatophyta</taxon>
        <taxon>Magnoliopsida</taxon>
        <taxon>eudicotyledons</taxon>
        <taxon>Gunneridae</taxon>
        <taxon>Pentapetalae</taxon>
        <taxon>rosids</taxon>
        <taxon>fabids</taxon>
        <taxon>Cucurbitales</taxon>
        <taxon>Cucurbitaceae</taxon>
        <taxon>Benincaseae</taxon>
        <taxon>Cucumis</taxon>
    </lineage>
</organism>
<protein>
    <submittedName>
        <fullName evidence="2">CACTA en-spm transposon protein</fullName>
    </submittedName>
</protein>
<evidence type="ECO:0000313" key="1">
    <source>
        <dbReference type="EMBL" id="KAA0056246.1"/>
    </source>
</evidence>
<name>A0A5D3C249_CUCMM</name>
<evidence type="ECO:0000313" key="4">
    <source>
        <dbReference type="Proteomes" id="UP000321947"/>
    </source>
</evidence>
<dbReference type="Proteomes" id="UP000321947">
    <property type="component" value="Unassembled WGS sequence"/>
</dbReference>